<dbReference type="InterPro" id="IPR005625">
    <property type="entry name" value="PepSY-ass_TM"/>
</dbReference>
<accession>A0A261SHN0</accession>
<dbReference type="PANTHER" id="PTHR34219:SF3">
    <property type="entry name" value="BLL7967 PROTEIN"/>
    <property type="match status" value="1"/>
</dbReference>
<dbReference type="RefSeq" id="WP_094851055.1">
    <property type="nucleotide sequence ID" value="NZ_NEVM01000001.1"/>
</dbReference>
<dbReference type="PANTHER" id="PTHR34219">
    <property type="entry name" value="IRON-REGULATED INNER MEMBRANE PROTEIN-RELATED"/>
    <property type="match status" value="1"/>
</dbReference>
<keyword evidence="1" id="KW-0472">Membrane</keyword>
<sequence length="379" mass="41041">MTGTPRLRGWAFVHRWSSLVCTLFLLMLCLTGLPLIFHDEIDDMAGDSPFAAEGPAQTASMDELAAMVRQAYPGRRIQFVAWLEQEGTYRFGLTRPRDGGAQVQPFALVDGRHARIVGGAWSEKDWRHGGVMSFLLRLHTDMLAGTAGSLALAAMGLLFLVALVSGVVLYAPFMRKLPFGTVRYGRSRALRWLDLHNLLGIATLAWAAVVGITGIVNTLDTFVFQAFQARIDERSRARPAPSEGAAAAGGIGLQQAVDAALRALPDGKVDMVAFPGSMFAGARHFVVYLTGSTPLTSRLLQPVVVDAASGEVDEVEAPPWYLWALEGARPLHFGDYGGLPLKVIWALLDVISIVVLGSGVYLWLRRVRGRRGRAPAHGG</sequence>
<feature type="transmembrane region" description="Helical" evidence="1">
    <location>
        <begin position="142"/>
        <end position="171"/>
    </location>
</feature>
<evidence type="ECO:0000313" key="2">
    <source>
        <dbReference type="EMBL" id="OZI36948.1"/>
    </source>
</evidence>
<dbReference type="Proteomes" id="UP000216020">
    <property type="component" value="Unassembled WGS sequence"/>
</dbReference>
<dbReference type="Pfam" id="PF03929">
    <property type="entry name" value="PepSY_TM"/>
    <property type="match status" value="1"/>
</dbReference>
<evidence type="ECO:0000313" key="3">
    <source>
        <dbReference type="Proteomes" id="UP000216020"/>
    </source>
</evidence>
<gene>
    <name evidence="2" type="ORF">CAL29_00440</name>
</gene>
<organism evidence="2 3">
    <name type="scientific">Bordetella genomosp. 10</name>
    <dbReference type="NCBI Taxonomy" id="1416804"/>
    <lineage>
        <taxon>Bacteria</taxon>
        <taxon>Pseudomonadati</taxon>
        <taxon>Pseudomonadota</taxon>
        <taxon>Betaproteobacteria</taxon>
        <taxon>Burkholderiales</taxon>
        <taxon>Alcaligenaceae</taxon>
        <taxon>Bordetella</taxon>
    </lineage>
</organism>
<feature type="transmembrane region" description="Helical" evidence="1">
    <location>
        <begin position="343"/>
        <end position="364"/>
    </location>
</feature>
<dbReference type="OrthoDB" id="9776609at2"/>
<protein>
    <recommendedName>
        <fullName evidence="4">Peptidase</fullName>
    </recommendedName>
</protein>
<name>A0A261SHN0_9BORD</name>
<reference evidence="3" key="1">
    <citation type="submission" date="2017-05" db="EMBL/GenBank/DDBJ databases">
        <title>Complete and WGS of Bordetella genogroups.</title>
        <authorList>
            <person name="Spilker T."/>
            <person name="Lipuma J."/>
        </authorList>
    </citation>
    <scope>NUCLEOTIDE SEQUENCE [LARGE SCALE GENOMIC DNA]</scope>
    <source>
        <strain evidence="3">AU16122</strain>
    </source>
</reference>
<keyword evidence="1" id="KW-0812">Transmembrane</keyword>
<evidence type="ECO:0000256" key="1">
    <source>
        <dbReference type="SAM" id="Phobius"/>
    </source>
</evidence>
<feature type="transmembrane region" description="Helical" evidence="1">
    <location>
        <begin position="12"/>
        <end position="37"/>
    </location>
</feature>
<dbReference type="EMBL" id="NEVM01000001">
    <property type="protein sequence ID" value="OZI36948.1"/>
    <property type="molecule type" value="Genomic_DNA"/>
</dbReference>
<dbReference type="AlphaFoldDB" id="A0A261SHN0"/>
<keyword evidence="1" id="KW-1133">Transmembrane helix</keyword>
<comment type="caution">
    <text evidence="2">The sequence shown here is derived from an EMBL/GenBank/DDBJ whole genome shotgun (WGS) entry which is preliminary data.</text>
</comment>
<proteinExistence type="predicted"/>
<feature type="transmembrane region" description="Helical" evidence="1">
    <location>
        <begin position="192"/>
        <end position="216"/>
    </location>
</feature>
<keyword evidence="3" id="KW-1185">Reference proteome</keyword>
<evidence type="ECO:0008006" key="4">
    <source>
        <dbReference type="Google" id="ProtNLM"/>
    </source>
</evidence>